<evidence type="ECO:0000256" key="3">
    <source>
        <dbReference type="SAM" id="SignalP"/>
    </source>
</evidence>
<dbReference type="InterPro" id="IPR013320">
    <property type="entry name" value="ConA-like_dom_sf"/>
</dbReference>
<dbReference type="Gene3D" id="2.60.120.180">
    <property type="match status" value="1"/>
</dbReference>
<dbReference type="PANTHER" id="PTHR34002">
    <property type="entry name" value="BLR1656 PROTEIN"/>
    <property type="match status" value="1"/>
</dbReference>
<protein>
    <submittedName>
        <fullName evidence="4">Concanavalin A-like lectin/glucanase domain-containing protein</fullName>
    </submittedName>
</protein>
<reference evidence="4" key="1">
    <citation type="journal article" date="2021" name="Nat. Commun.">
        <title>Genetic determinants of endophytism in the Arabidopsis root mycobiome.</title>
        <authorList>
            <person name="Mesny F."/>
            <person name="Miyauchi S."/>
            <person name="Thiergart T."/>
            <person name="Pickel B."/>
            <person name="Atanasova L."/>
            <person name="Karlsson M."/>
            <person name="Huettel B."/>
            <person name="Barry K.W."/>
            <person name="Haridas S."/>
            <person name="Chen C."/>
            <person name="Bauer D."/>
            <person name="Andreopoulos W."/>
            <person name="Pangilinan J."/>
            <person name="LaButti K."/>
            <person name="Riley R."/>
            <person name="Lipzen A."/>
            <person name="Clum A."/>
            <person name="Drula E."/>
            <person name="Henrissat B."/>
            <person name="Kohler A."/>
            <person name="Grigoriev I.V."/>
            <person name="Martin F.M."/>
            <person name="Hacquard S."/>
        </authorList>
    </citation>
    <scope>NUCLEOTIDE SEQUENCE</scope>
    <source>
        <strain evidence="4">MPI-SDFR-AT-0117</strain>
    </source>
</reference>
<dbReference type="AlphaFoldDB" id="A0A9P9A6Y5"/>
<keyword evidence="3" id="KW-0732">Signal</keyword>
<dbReference type="GO" id="GO:0000272">
    <property type="term" value="P:polysaccharide catabolic process"/>
    <property type="evidence" value="ECO:0007669"/>
    <property type="project" value="UniProtKB-KW"/>
</dbReference>
<dbReference type="InterPro" id="IPR013319">
    <property type="entry name" value="GH11/12"/>
</dbReference>
<keyword evidence="2" id="KW-0624">Polysaccharide degradation</keyword>
<feature type="signal peptide" evidence="3">
    <location>
        <begin position="1"/>
        <end position="21"/>
    </location>
</feature>
<dbReference type="SUPFAM" id="SSF49899">
    <property type="entry name" value="Concanavalin A-like lectins/glucanases"/>
    <property type="match status" value="1"/>
</dbReference>
<evidence type="ECO:0000256" key="2">
    <source>
        <dbReference type="RuleBase" id="RU361163"/>
    </source>
</evidence>
<proteinExistence type="inferred from homology"/>
<evidence type="ECO:0000313" key="5">
    <source>
        <dbReference type="Proteomes" id="UP000770015"/>
    </source>
</evidence>
<dbReference type="OrthoDB" id="89349at2759"/>
<keyword evidence="5" id="KW-1185">Reference proteome</keyword>
<evidence type="ECO:0000256" key="1">
    <source>
        <dbReference type="ARBA" id="ARBA00005519"/>
    </source>
</evidence>
<dbReference type="Proteomes" id="UP000770015">
    <property type="component" value="Unassembled WGS sequence"/>
</dbReference>
<comment type="similarity">
    <text evidence="1 2">Belongs to the glycosyl hydrolase 12 (cellulase H) family.</text>
</comment>
<dbReference type="InterPro" id="IPR002594">
    <property type="entry name" value="GH12"/>
</dbReference>
<dbReference type="EMBL" id="JAGSXJ010000025">
    <property type="protein sequence ID" value="KAH6675405.1"/>
    <property type="molecule type" value="Genomic_DNA"/>
</dbReference>
<organism evidence="4 5">
    <name type="scientific">Plectosphaerella plurivora</name>
    <dbReference type="NCBI Taxonomy" id="936078"/>
    <lineage>
        <taxon>Eukaryota</taxon>
        <taxon>Fungi</taxon>
        <taxon>Dikarya</taxon>
        <taxon>Ascomycota</taxon>
        <taxon>Pezizomycotina</taxon>
        <taxon>Sordariomycetes</taxon>
        <taxon>Hypocreomycetidae</taxon>
        <taxon>Glomerellales</taxon>
        <taxon>Plectosphaerellaceae</taxon>
        <taxon>Plectosphaerella</taxon>
    </lineage>
</organism>
<sequence>MELKSIILALMATAAASPVAAEPPTPNKTYCGAPNQFEVLFGSPWIIFSMNYNYQSISGSSCTGLMDVTGSGNDQRIHWSSDFKIDPKVNKDVVKGYSFIGLTQGLETPLNQIKSIPTTFDWTLYEQSEWKGNVVYDFMTSDTKGDSTSSKAQELMLWLYWHGGQVPIGWGEGPTATINGLFGKDGWKLYQGLNRDTGIVVSSLLAPEDDMFGDVAGGQFSGDIKDWLMALAKNGVFAETTYVNVGNAGNEPYWGDVFFDNTLGLRINL</sequence>
<comment type="caution">
    <text evidence="4">The sequence shown here is derived from an EMBL/GenBank/DDBJ whole genome shotgun (WGS) entry which is preliminary data.</text>
</comment>
<evidence type="ECO:0000313" key="4">
    <source>
        <dbReference type="EMBL" id="KAH6675405.1"/>
    </source>
</evidence>
<name>A0A9P9A6Y5_9PEZI</name>
<keyword evidence="2" id="KW-0326">Glycosidase</keyword>
<gene>
    <name evidence="4" type="ORF">F5X68DRAFT_40693</name>
</gene>
<keyword evidence="2" id="KW-0119">Carbohydrate metabolism</keyword>
<keyword evidence="2" id="KW-0378">Hydrolase</keyword>
<dbReference type="Pfam" id="PF01670">
    <property type="entry name" value="Glyco_hydro_12"/>
    <property type="match status" value="1"/>
</dbReference>
<dbReference type="GO" id="GO:0008810">
    <property type="term" value="F:cellulase activity"/>
    <property type="evidence" value="ECO:0007669"/>
    <property type="project" value="InterPro"/>
</dbReference>
<accession>A0A9P9A6Y5</accession>
<feature type="chain" id="PRO_5040474902" evidence="3">
    <location>
        <begin position="22"/>
        <end position="269"/>
    </location>
</feature>
<dbReference type="PANTHER" id="PTHR34002:SF9">
    <property type="entry name" value="XYLOGLUCAN-SPECIFIC ENDO-BETA-1,4-GLUCANASE A"/>
    <property type="match status" value="1"/>
</dbReference>